<accession>A0ABT5YIR6</accession>
<dbReference type="InterPro" id="IPR036388">
    <property type="entry name" value="WH-like_DNA-bd_sf"/>
</dbReference>
<dbReference type="PROSITE" id="PS50949">
    <property type="entry name" value="HTH_GNTR"/>
    <property type="match status" value="1"/>
</dbReference>
<organism evidence="5 6">
    <name type="scientific">Aquibaculum arenosum</name>
    <dbReference type="NCBI Taxonomy" id="3032591"/>
    <lineage>
        <taxon>Bacteria</taxon>
        <taxon>Pseudomonadati</taxon>
        <taxon>Pseudomonadota</taxon>
        <taxon>Alphaproteobacteria</taxon>
        <taxon>Rhodospirillales</taxon>
        <taxon>Rhodovibrionaceae</taxon>
        <taxon>Aquibaculum</taxon>
    </lineage>
</organism>
<dbReference type="PANTHER" id="PTHR43537:SF5">
    <property type="entry name" value="UXU OPERON TRANSCRIPTIONAL REGULATOR"/>
    <property type="match status" value="1"/>
</dbReference>
<sequence>MIGQQRIQRRKLYEEVEHQLRELIVSGSLKPGDRLPSEHELMERYGVGRPAVREALLTLERQGFLRLRSGSPAVVTRPSPAIILQELTTSVRSFMADEVGMRNLQAARRLIECALAREVAQIRTQADVERIAGALKDQEDALGDPRRYEGADVAFHTAIVRSVSNPIFESTQMALASWLLDQRHTTLMLPGRDVSTLAEHRAIFDAIVAGDADAAEQAMARHLERTVECYWAAVNGRMVEDETPPQSP</sequence>
<dbReference type="SMART" id="SM00895">
    <property type="entry name" value="FCD"/>
    <property type="match status" value="1"/>
</dbReference>
<dbReference type="Proteomes" id="UP001215503">
    <property type="component" value="Unassembled WGS sequence"/>
</dbReference>
<dbReference type="SUPFAM" id="SSF48008">
    <property type="entry name" value="GntR ligand-binding domain-like"/>
    <property type="match status" value="1"/>
</dbReference>
<evidence type="ECO:0000313" key="6">
    <source>
        <dbReference type="Proteomes" id="UP001215503"/>
    </source>
</evidence>
<reference evidence="5 6" key="1">
    <citation type="submission" date="2023-03" db="EMBL/GenBank/DDBJ databases">
        <title>Fodinicurvata sp. CAU 1616 isolated from sea sendiment.</title>
        <authorList>
            <person name="Kim W."/>
        </authorList>
    </citation>
    <scope>NUCLEOTIDE SEQUENCE [LARGE SCALE GENOMIC DNA]</scope>
    <source>
        <strain evidence="5 6">CAU 1616</strain>
    </source>
</reference>
<evidence type="ECO:0000256" key="3">
    <source>
        <dbReference type="ARBA" id="ARBA00023163"/>
    </source>
</evidence>
<dbReference type="EMBL" id="JARHUD010000001">
    <property type="protein sequence ID" value="MDF2094793.1"/>
    <property type="molecule type" value="Genomic_DNA"/>
</dbReference>
<feature type="domain" description="HTH gntR-type" evidence="4">
    <location>
        <begin position="10"/>
        <end position="78"/>
    </location>
</feature>
<protein>
    <submittedName>
        <fullName evidence="5">FCD domain-containing protein</fullName>
    </submittedName>
</protein>
<dbReference type="Gene3D" id="1.20.120.530">
    <property type="entry name" value="GntR ligand-binding domain-like"/>
    <property type="match status" value="1"/>
</dbReference>
<dbReference type="CDD" id="cd07377">
    <property type="entry name" value="WHTH_GntR"/>
    <property type="match status" value="1"/>
</dbReference>
<dbReference type="Pfam" id="PF07729">
    <property type="entry name" value="FCD"/>
    <property type="match status" value="1"/>
</dbReference>
<keyword evidence="3" id="KW-0804">Transcription</keyword>
<comment type="caution">
    <text evidence="5">The sequence shown here is derived from an EMBL/GenBank/DDBJ whole genome shotgun (WGS) entry which is preliminary data.</text>
</comment>
<dbReference type="InterPro" id="IPR011711">
    <property type="entry name" value="GntR_C"/>
</dbReference>
<name>A0ABT5YIR6_9PROT</name>
<dbReference type="SUPFAM" id="SSF46785">
    <property type="entry name" value="Winged helix' DNA-binding domain"/>
    <property type="match status" value="1"/>
</dbReference>
<keyword evidence="6" id="KW-1185">Reference proteome</keyword>
<dbReference type="InterPro" id="IPR000524">
    <property type="entry name" value="Tscrpt_reg_HTH_GntR"/>
</dbReference>
<keyword evidence="2" id="KW-0238">DNA-binding</keyword>
<dbReference type="PRINTS" id="PR00035">
    <property type="entry name" value="HTHGNTR"/>
</dbReference>
<evidence type="ECO:0000313" key="5">
    <source>
        <dbReference type="EMBL" id="MDF2094793.1"/>
    </source>
</evidence>
<evidence type="ECO:0000256" key="2">
    <source>
        <dbReference type="ARBA" id="ARBA00023125"/>
    </source>
</evidence>
<dbReference type="Pfam" id="PF00392">
    <property type="entry name" value="GntR"/>
    <property type="match status" value="1"/>
</dbReference>
<dbReference type="InterPro" id="IPR036390">
    <property type="entry name" value="WH_DNA-bd_sf"/>
</dbReference>
<keyword evidence="1" id="KW-0805">Transcription regulation</keyword>
<dbReference type="SMART" id="SM00345">
    <property type="entry name" value="HTH_GNTR"/>
    <property type="match status" value="1"/>
</dbReference>
<evidence type="ECO:0000259" key="4">
    <source>
        <dbReference type="PROSITE" id="PS50949"/>
    </source>
</evidence>
<gene>
    <name evidence="5" type="ORF">P2G67_02245</name>
</gene>
<evidence type="ECO:0000256" key="1">
    <source>
        <dbReference type="ARBA" id="ARBA00023015"/>
    </source>
</evidence>
<dbReference type="InterPro" id="IPR008920">
    <property type="entry name" value="TF_FadR/GntR_C"/>
</dbReference>
<dbReference type="RefSeq" id="WP_275819590.1">
    <property type="nucleotide sequence ID" value="NZ_JARHUD010000001.1"/>
</dbReference>
<proteinExistence type="predicted"/>
<dbReference type="PANTHER" id="PTHR43537">
    <property type="entry name" value="TRANSCRIPTIONAL REGULATOR, GNTR FAMILY"/>
    <property type="match status" value="1"/>
</dbReference>
<dbReference type="Gene3D" id="1.10.10.10">
    <property type="entry name" value="Winged helix-like DNA-binding domain superfamily/Winged helix DNA-binding domain"/>
    <property type="match status" value="1"/>
</dbReference>